<evidence type="ECO:0000313" key="2">
    <source>
        <dbReference type="Proteomes" id="UP000637906"/>
    </source>
</evidence>
<gene>
    <name evidence="1" type="ORF">sL5_11110</name>
</gene>
<dbReference type="Proteomes" id="UP000637906">
    <property type="component" value="Unassembled WGS sequence"/>
</dbReference>
<reference evidence="1 2" key="1">
    <citation type="journal article" date="2021" name="Microb. Ecol.">
        <title>Candidatus Mesenet longicola: Novel Endosymbionts of Brontispa longissima that Induce Cytoplasmic Incompatibility.</title>
        <authorList>
            <person name="Takano S."/>
            <person name="Gotoh Y."/>
            <person name="Hayashi T."/>
        </authorList>
    </citation>
    <scope>NUCLEOTIDE SEQUENCE [LARGE SCALE GENOMIC DNA]</scope>
    <source>
        <strain evidence="1">L5</strain>
    </source>
</reference>
<protein>
    <submittedName>
        <fullName evidence="1">Uncharacterized protein</fullName>
    </submittedName>
</protein>
<comment type="caution">
    <text evidence="1">The sequence shown here is derived from an EMBL/GenBank/DDBJ whole genome shotgun (WGS) entry which is preliminary data.</text>
</comment>
<accession>A0A8J3HR73</accession>
<evidence type="ECO:0000313" key="1">
    <source>
        <dbReference type="EMBL" id="GHM60118.1"/>
    </source>
</evidence>
<sequence>MYGSVETFKKRLKALEAKRWNNSNRITALEKVKEQKMVKLGYLNYVGNINGRIYQQTFIDTYSRLLSR</sequence>
<dbReference type="EMBL" id="BNGU01000083">
    <property type="protein sequence ID" value="GHM60118.1"/>
    <property type="molecule type" value="Genomic_DNA"/>
</dbReference>
<proteinExistence type="predicted"/>
<dbReference type="AlphaFoldDB" id="A0A8J3HR73"/>
<keyword evidence="2" id="KW-1185">Reference proteome</keyword>
<organism evidence="1 2">
    <name type="scientific">Candidatus Mesenet longicola</name>
    <dbReference type="NCBI Taxonomy" id="1892558"/>
    <lineage>
        <taxon>Bacteria</taxon>
        <taxon>Pseudomonadati</taxon>
        <taxon>Pseudomonadota</taxon>
        <taxon>Alphaproteobacteria</taxon>
        <taxon>Rickettsiales</taxon>
        <taxon>Anaplasmataceae</taxon>
        <taxon>Candidatus Mesenet</taxon>
    </lineage>
</organism>
<name>A0A8J3HR73_9RICK</name>